<reference evidence="2" key="1">
    <citation type="submission" date="2014-09" db="EMBL/GenBank/DDBJ databases">
        <authorList>
            <person name="Gomez-Valero L."/>
        </authorList>
    </citation>
    <scope>NUCLEOTIDE SEQUENCE [LARGE SCALE GENOMIC DNA]</scope>
    <source>
        <strain evidence="2">ATCC33218</strain>
    </source>
</reference>
<gene>
    <name evidence="1" type="ORF">LMI_0694</name>
</gene>
<evidence type="ECO:0000313" key="1">
    <source>
        <dbReference type="EMBL" id="CEG60018.1"/>
    </source>
</evidence>
<dbReference type="HOGENOM" id="CLU_2636816_0_0_6"/>
<dbReference type="EMBL" id="LN614830">
    <property type="protein sequence ID" value="CEG60018.1"/>
    <property type="molecule type" value="Genomic_DNA"/>
</dbReference>
<name>A0A098GBZ1_LEGMI</name>
<dbReference type="AlphaFoldDB" id="A0A098GBZ1"/>
<protein>
    <submittedName>
        <fullName evidence="1">Uncharacterized protein</fullName>
    </submittedName>
</protein>
<accession>A0A098GBZ1</accession>
<dbReference type="KEGG" id="tmc:LMI_0694"/>
<evidence type="ECO:0000313" key="2">
    <source>
        <dbReference type="Proteomes" id="UP000032414"/>
    </source>
</evidence>
<organism evidence="1 2">
    <name type="scientific">Legionella micdadei</name>
    <name type="common">Tatlockia micdadei</name>
    <dbReference type="NCBI Taxonomy" id="451"/>
    <lineage>
        <taxon>Bacteria</taxon>
        <taxon>Pseudomonadati</taxon>
        <taxon>Pseudomonadota</taxon>
        <taxon>Gammaproteobacteria</taxon>
        <taxon>Legionellales</taxon>
        <taxon>Legionellaceae</taxon>
        <taxon>Legionella</taxon>
    </lineage>
</organism>
<sequence>MNSVPFYYLSRNGCSRIKLFFAPDAKNTRRSQEKKAGIWIYNSNPSFLTSKLKGFSFPTIYAILREFSSVFPYLILK</sequence>
<dbReference type="Proteomes" id="UP000032414">
    <property type="component" value="Chromosome I"/>
</dbReference>
<proteinExistence type="predicted"/>